<dbReference type="Proteomes" id="UP000184074">
    <property type="component" value="Unassembled WGS sequence"/>
</dbReference>
<dbReference type="Pfam" id="PF00356">
    <property type="entry name" value="LacI"/>
    <property type="match status" value="1"/>
</dbReference>
<protein>
    <submittedName>
        <fullName evidence="5">Transcriptional regulator, LacI family</fullName>
    </submittedName>
</protein>
<dbReference type="InterPro" id="IPR010982">
    <property type="entry name" value="Lambda_DNA-bd_dom_sf"/>
</dbReference>
<dbReference type="AlphaFoldDB" id="A0A1M5S601"/>
<keyword evidence="1" id="KW-0805">Transcription regulation</keyword>
<proteinExistence type="predicted"/>
<dbReference type="Gene3D" id="3.40.50.2300">
    <property type="match status" value="2"/>
</dbReference>
<dbReference type="PROSITE" id="PS50932">
    <property type="entry name" value="HTH_LACI_2"/>
    <property type="match status" value="1"/>
</dbReference>
<keyword evidence="6" id="KW-1185">Reference proteome</keyword>
<evidence type="ECO:0000313" key="6">
    <source>
        <dbReference type="Proteomes" id="UP000184074"/>
    </source>
</evidence>
<evidence type="ECO:0000259" key="4">
    <source>
        <dbReference type="PROSITE" id="PS50932"/>
    </source>
</evidence>
<evidence type="ECO:0000256" key="2">
    <source>
        <dbReference type="ARBA" id="ARBA00023125"/>
    </source>
</evidence>
<dbReference type="GO" id="GO:0000976">
    <property type="term" value="F:transcription cis-regulatory region binding"/>
    <property type="evidence" value="ECO:0007669"/>
    <property type="project" value="TreeGrafter"/>
</dbReference>
<reference evidence="5 6" key="1">
    <citation type="submission" date="2016-11" db="EMBL/GenBank/DDBJ databases">
        <authorList>
            <person name="Jaros S."/>
            <person name="Januszkiewicz K."/>
            <person name="Wedrychowicz H."/>
        </authorList>
    </citation>
    <scope>NUCLEOTIDE SEQUENCE [LARGE SCALE GENOMIC DNA]</scope>
    <source>
        <strain evidence="5 6">DSM 28715</strain>
    </source>
</reference>
<evidence type="ECO:0000256" key="3">
    <source>
        <dbReference type="ARBA" id="ARBA00023163"/>
    </source>
</evidence>
<dbReference type="PROSITE" id="PS00356">
    <property type="entry name" value="HTH_LACI_1"/>
    <property type="match status" value="1"/>
</dbReference>
<dbReference type="CDD" id="cd06289">
    <property type="entry name" value="PBP1_MalI-like"/>
    <property type="match status" value="1"/>
</dbReference>
<dbReference type="EMBL" id="FQXB01000005">
    <property type="protein sequence ID" value="SHH33916.1"/>
    <property type="molecule type" value="Genomic_DNA"/>
</dbReference>
<keyword evidence="2" id="KW-0238">DNA-binding</keyword>
<dbReference type="PANTHER" id="PTHR30146">
    <property type="entry name" value="LACI-RELATED TRANSCRIPTIONAL REPRESSOR"/>
    <property type="match status" value="1"/>
</dbReference>
<gene>
    <name evidence="5" type="ORF">SAMN05444003_2872</name>
</gene>
<dbReference type="InterPro" id="IPR001761">
    <property type="entry name" value="Peripla_BP/Lac1_sug-bd_dom"/>
</dbReference>
<dbReference type="SMART" id="SM00354">
    <property type="entry name" value="HTH_LACI"/>
    <property type="match status" value="1"/>
</dbReference>
<keyword evidence="3" id="KW-0804">Transcription</keyword>
<dbReference type="InterPro" id="IPR000843">
    <property type="entry name" value="HTH_LacI"/>
</dbReference>
<accession>A0A1M5S601</accession>
<dbReference type="SUPFAM" id="SSF47413">
    <property type="entry name" value="lambda repressor-like DNA-binding domains"/>
    <property type="match status" value="1"/>
</dbReference>
<dbReference type="SUPFAM" id="SSF53822">
    <property type="entry name" value="Periplasmic binding protein-like I"/>
    <property type="match status" value="1"/>
</dbReference>
<dbReference type="Gene3D" id="1.10.260.40">
    <property type="entry name" value="lambda repressor-like DNA-binding domains"/>
    <property type="match status" value="1"/>
</dbReference>
<dbReference type="CDD" id="cd01392">
    <property type="entry name" value="HTH_LacI"/>
    <property type="match status" value="1"/>
</dbReference>
<organism evidence="5 6">
    <name type="scientific">Cognatiyoonia sediminum</name>
    <dbReference type="NCBI Taxonomy" id="1508389"/>
    <lineage>
        <taxon>Bacteria</taxon>
        <taxon>Pseudomonadati</taxon>
        <taxon>Pseudomonadota</taxon>
        <taxon>Alphaproteobacteria</taxon>
        <taxon>Rhodobacterales</taxon>
        <taxon>Paracoccaceae</taxon>
        <taxon>Cognatiyoonia</taxon>
    </lineage>
</organism>
<dbReference type="InterPro" id="IPR028082">
    <property type="entry name" value="Peripla_BP_I"/>
</dbReference>
<dbReference type="STRING" id="1508389.SAMN05444003_2872"/>
<evidence type="ECO:0000313" key="5">
    <source>
        <dbReference type="EMBL" id="SHH33916.1"/>
    </source>
</evidence>
<feature type="domain" description="HTH lacI-type" evidence="4">
    <location>
        <begin position="13"/>
        <end position="67"/>
    </location>
</feature>
<dbReference type="Pfam" id="PF00532">
    <property type="entry name" value="Peripla_BP_1"/>
    <property type="match status" value="1"/>
</dbReference>
<name>A0A1M5S601_9RHOB</name>
<sequence>MESGAKPLMRHRPTILDVAKQAGVSKSTVSLVLQGNAAVKESTRVAVRKAMADIGYVYNRSAATLRSASSGLIGLVINDLRNPFFTEFAALFQMELARHGFATVLANSDEDPALQVQMISSLVEHGVSGFIISPSYGGDEEALAILNAAQTPTMQVFRSLAGPECHHPFIAPDYQHGSQLAAEHLFAKGRKQVAFLGGLEGRPVTEERMSGYLQVLKKRGDEPIILTGQATRTFGKETISKLRQDHPDVDGVICFNDLVALGVLSACAEEGIAVGADLKVVGFDDIEDCQDSYPPLSSISSNIPEFAKATAQQILGWIKEDEKPKPLVRSPVELIERASSR</sequence>
<evidence type="ECO:0000256" key="1">
    <source>
        <dbReference type="ARBA" id="ARBA00023015"/>
    </source>
</evidence>
<dbReference type="PANTHER" id="PTHR30146:SF109">
    <property type="entry name" value="HTH-TYPE TRANSCRIPTIONAL REGULATOR GALS"/>
    <property type="match status" value="1"/>
</dbReference>
<dbReference type="GO" id="GO:0003700">
    <property type="term" value="F:DNA-binding transcription factor activity"/>
    <property type="evidence" value="ECO:0007669"/>
    <property type="project" value="TreeGrafter"/>
</dbReference>